<proteinExistence type="predicted"/>
<reference evidence="1 2" key="1">
    <citation type="submission" date="2018-12" db="EMBL/GenBank/DDBJ databases">
        <title>Mesorhizobium carbonis sp. nov., isolated from coal mine water.</title>
        <authorList>
            <person name="Xin W."/>
            <person name="Xu Z."/>
            <person name="Xiang F."/>
            <person name="Zhang J."/>
            <person name="Xi L."/>
            <person name="Liu J."/>
        </authorList>
    </citation>
    <scope>NUCLEOTIDE SEQUENCE [LARGE SCALE GENOMIC DNA]</scope>
    <source>
        <strain evidence="1 2">B2.3</strain>
    </source>
</reference>
<dbReference type="RefSeq" id="WP_126701043.1">
    <property type="nucleotide sequence ID" value="NZ_RWKW01000058.1"/>
</dbReference>
<sequence length="190" mass="20979">MNRTWRVIGAALLVAIVQIGFLAALIEGRASILRDGREVLLKVEPVDPRDLLRGDYVRLGYEITTLDWATIATGREPLRRGTAIMVRLAPGEDGLWRAVGARLADQPAVLADDDTVEIAGLVDSDLGGSEMLRATYGIERFYLPEGEGRPIERDLSVRPFRMLVAIGHDGKAQIKAFFDGSERLFDEALY</sequence>
<evidence type="ECO:0008006" key="3">
    <source>
        <dbReference type="Google" id="ProtNLM"/>
    </source>
</evidence>
<evidence type="ECO:0000313" key="1">
    <source>
        <dbReference type="EMBL" id="RST85278.1"/>
    </source>
</evidence>
<evidence type="ECO:0000313" key="2">
    <source>
        <dbReference type="Proteomes" id="UP000278398"/>
    </source>
</evidence>
<comment type="caution">
    <text evidence="1">The sequence shown here is derived from an EMBL/GenBank/DDBJ whole genome shotgun (WGS) entry which is preliminary data.</text>
</comment>
<organism evidence="1 2">
    <name type="scientific">Aquibium carbonis</name>
    <dbReference type="NCBI Taxonomy" id="2495581"/>
    <lineage>
        <taxon>Bacteria</taxon>
        <taxon>Pseudomonadati</taxon>
        <taxon>Pseudomonadota</taxon>
        <taxon>Alphaproteobacteria</taxon>
        <taxon>Hyphomicrobiales</taxon>
        <taxon>Phyllobacteriaceae</taxon>
        <taxon>Aquibium</taxon>
    </lineage>
</organism>
<dbReference type="EMBL" id="RWKW01000058">
    <property type="protein sequence ID" value="RST85278.1"/>
    <property type="molecule type" value="Genomic_DNA"/>
</dbReference>
<dbReference type="Proteomes" id="UP000278398">
    <property type="component" value="Unassembled WGS sequence"/>
</dbReference>
<keyword evidence="2" id="KW-1185">Reference proteome</keyword>
<dbReference type="OrthoDB" id="4868247at2"/>
<dbReference type="AlphaFoldDB" id="A0A3R9Y6K0"/>
<protein>
    <recommendedName>
        <fullName evidence="3">Membrane-anchored protein</fullName>
    </recommendedName>
</protein>
<accession>A0A3R9Y6K0</accession>
<gene>
    <name evidence="1" type="ORF">EJC49_16540</name>
</gene>
<dbReference type="InterPro" id="IPR025833">
    <property type="entry name" value="GDYXXLXY"/>
</dbReference>
<dbReference type="Pfam" id="PF14345">
    <property type="entry name" value="GDYXXLXY"/>
    <property type="match status" value="1"/>
</dbReference>
<name>A0A3R9Y6K0_9HYPH</name>